<dbReference type="PANTHER" id="PTHR45916">
    <property type="entry name" value="STRUCTURAL MAINTENANCE OF CHROMOSOMES PROTEIN 5"/>
    <property type="match status" value="1"/>
</dbReference>
<evidence type="ECO:0000256" key="10">
    <source>
        <dbReference type="SAM" id="Coils"/>
    </source>
</evidence>
<evidence type="ECO:0000313" key="12">
    <source>
        <dbReference type="EMBL" id="KOX71688.1"/>
    </source>
</evidence>
<dbReference type="EMBL" id="KQ435832">
    <property type="protein sequence ID" value="KOX71688.1"/>
    <property type="molecule type" value="Genomic_DNA"/>
</dbReference>
<dbReference type="FunFam" id="3.40.50.300:FF:001301">
    <property type="entry name" value="Structural maintenance of chromosomes 5"/>
    <property type="match status" value="1"/>
</dbReference>
<dbReference type="GO" id="GO:0005634">
    <property type="term" value="C:nucleus"/>
    <property type="evidence" value="ECO:0007669"/>
    <property type="project" value="UniProtKB-SubCell"/>
</dbReference>
<dbReference type="STRING" id="166423.A0A0N0BEC8"/>
<keyword evidence="13" id="KW-1185">Reference proteome</keyword>
<accession>A0A0N0BEC8</accession>
<dbReference type="GO" id="GO:0003697">
    <property type="term" value="F:single-stranded DNA binding"/>
    <property type="evidence" value="ECO:0007669"/>
    <property type="project" value="TreeGrafter"/>
</dbReference>
<evidence type="ECO:0000256" key="8">
    <source>
        <dbReference type="ARBA" id="ARBA00023054"/>
    </source>
</evidence>
<evidence type="ECO:0000256" key="6">
    <source>
        <dbReference type="ARBA" id="ARBA00022741"/>
    </source>
</evidence>
<evidence type="ECO:0000256" key="2">
    <source>
        <dbReference type="ARBA" id="ARBA00004286"/>
    </source>
</evidence>
<protein>
    <recommendedName>
        <fullName evidence="4">Structural maintenance of chromosomes protein 5</fullName>
    </recommendedName>
</protein>
<dbReference type="Proteomes" id="UP000053105">
    <property type="component" value="Unassembled WGS sequence"/>
</dbReference>
<dbReference type="OrthoDB" id="10254973at2759"/>
<proteinExistence type="inferred from homology"/>
<gene>
    <name evidence="12" type="ORF">WN51_03667</name>
</gene>
<feature type="coiled-coil region" evidence="10">
    <location>
        <begin position="810"/>
        <end position="844"/>
    </location>
</feature>
<dbReference type="Gene3D" id="3.40.50.300">
    <property type="entry name" value="P-loop containing nucleotide triphosphate hydrolases"/>
    <property type="match status" value="2"/>
</dbReference>
<organism evidence="12 13">
    <name type="scientific">Melipona quadrifasciata</name>
    <dbReference type="NCBI Taxonomy" id="166423"/>
    <lineage>
        <taxon>Eukaryota</taxon>
        <taxon>Metazoa</taxon>
        <taxon>Ecdysozoa</taxon>
        <taxon>Arthropoda</taxon>
        <taxon>Hexapoda</taxon>
        <taxon>Insecta</taxon>
        <taxon>Pterygota</taxon>
        <taxon>Neoptera</taxon>
        <taxon>Endopterygota</taxon>
        <taxon>Hymenoptera</taxon>
        <taxon>Apocrita</taxon>
        <taxon>Aculeata</taxon>
        <taxon>Apoidea</taxon>
        <taxon>Anthophila</taxon>
        <taxon>Apidae</taxon>
        <taxon>Melipona</taxon>
    </lineage>
</organism>
<evidence type="ECO:0000256" key="3">
    <source>
        <dbReference type="ARBA" id="ARBA00010171"/>
    </source>
</evidence>
<comment type="similarity">
    <text evidence="3">Belongs to the SMC family. SMC5 subfamily.</text>
</comment>
<evidence type="ECO:0000256" key="7">
    <source>
        <dbReference type="ARBA" id="ARBA00022840"/>
    </source>
</evidence>
<name>A0A0N0BEC8_9HYME</name>
<keyword evidence="7" id="KW-0067">ATP-binding</keyword>
<keyword evidence="5" id="KW-0158">Chromosome</keyword>
<evidence type="ECO:0000256" key="1">
    <source>
        <dbReference type="ARBA" id="ARBA00004123"/>
    </source>
</evidence>
<dbReference type="GO" id="GO:0030915">
    <property type="term" value="C:Smc5-Smc6 complex"/>
    <property type="evidence" value="ECO:0007669"/>
    <property type="project" value="TreeGrafter"/>
</dbReference>
<keyword evidence="8 10" id="KW-0175">Coiled coil</keyword>
<evidence type="ECO:0000313" key="13">
    <source>
        <dbReference type="Proteomes" id="UP000053105"/>
    </source>
</evidence>
<dbReference type="AlphaFoldDB" id="A0A0N0BEC8"/>
<dbReference type="GO" id="GO:0000724">
    <property type="term" value="P:double-strand break repair via homologous recombination"/>
    <property type="evidence" value="ECO:0007669"/>
    <property type="project" value="TreeGrafter"/>
</dbReference>
<feature type="coiled-coil region" evidence="10">
    <location>
        <begin position="681"/>
        <end position="753"/>
    </location>
</feature>
<keyword evidence="6" id="KW-0547">Nucleotide-binding</keyword>
<comment type="subcellular location">
    <subcellularLocation>
        <location evidence="2">Chromosome</location>
    </subcellularLocation>
    <subcellularLocation>
        <location evidence="1">Nucleus</location>
    </subcellularLocation>
</comment>
<dbReference type="PANTHER" id="PTHR45916:SF1">
    <property type="entry name" value="STRUCTURAL MAINTENANCE OF CHROMOSOMES PROTEIN 5"/>
    <property type="match status" value="1"/>
</dbReference>
<keyword evidence="9" id="KW-0539">Nucleus</keyword>
<evidence type="ECO:0000256" key="4">
    <source>
        <dbReference type="ARBA" id="ARBA00018687"/>
    </source>
</evidence>
<reference evidence="12 13" key="1">
    <citation type="submission" date="2015-07" db="EMBL/GenBank/DDBJ databases">
        <title>The genome of Melipona quadrifasciata.</title>
        <authorList>
            <person name="Pan H."/>
            <person name="Kapheim K."/>
        </authorList>
    </citation>
    <scope>NUCLEOTIDE SEQUENCE [LARGE SCALE GENOMIC DNA]</scope>
    <source>
        <strain evidence="12">0111107301</strain>
        <tissue evidence="12">Whole body</tissue>
    </source>
</reference>
<sequence length="1122" mass="130021">MTSIIAVYIEELRVQSNEQKKNCYDTPSQAASGCALVEVLPISDVKQSKVRNTATMNDDDDDSSSLVTITTKRFRGIRILPSAPLDESRQTYDRVCVNPGRNLNVIIGPNGTGKSTIVCAIVLGLGGKLTTIGRATRIADYIKIGQKEANIEIHLKNEEKSDIVIRRTFNKDGSSIWFLNDRYTGIQEIRELITSMNIQVDNLCQFLPQDKVQDFSKMNAQQLLESTEKSVCDPVVLKYHQSLIQYRENYLDSMKKLESKKKLLESKSQIYNGLKESVSSIKEKKLIKKKIISLKQKKAWILYEQRRKELVKLKEEKEAAQVKVTSLEAEMKPINDAIEKMKSKIQLLQSSVSDNNNKVKLKAVKLKKMIDNILDCDSNIRDCENVCKQRIQVEEARDHDIDVAEQQKSKLDTDLLLMLKDIGSEEILIQQRQEIMSNIEKKRNIINMLTSQSSGLKQEEDRLNLQIKSQETELQLLNIETKRLQLLQERSIDTYKAVHWLRENRNKFSSTVHEPILLNINVKNAPYAKYLENIIPFRDLIAFVCEDKRDMNMLLHYLRDEQNLQINVVHSDPTRHVSMDPIVPLHHIKQFGFTHYLVSLIEAPSTIMKYLVSMYNLNNIPIGKSQVDDHIDHIPNNIRCYFSQNNVYMVNKSKYTGEKSIGMQPVSGTGMLSIVLDRSRMLNIEEKLKTLQERRNTVINKVKQLDEQAYEQNKELDEIRVSRNKHQQNLQQIQALKSRISMVQKKILDLQNERTSVEKIKESSTKEIKIIVEKQLKIYKEYNAELEESFKCITANEETELALKLHTRSLRVKEYDSQDLREKLKNAEDKVKQLHQNLVPVKNEVQRILNQALETTNGISPKDSAFAPINKIFNKLPPTIEEINNELNIAQAKIFCMGNNVDGENVLQEYEQVEQDINHLKDFIQWKTQELQSIMEDMESLREEWLRPLSQTIEKINSNFSMYFSAMDCAGEVILAKPENHMEFQQYGLKIRVKFRDIDQLQELTRYHQSGGERAVTTAIYMIALQELSRVPFRCVDEINQGMDAVNERRVFNLLVKMTGRPNSSQYFLLTPKLLPDLQYSETVTVHCVFNGPFMINYTDFDTEEYCKFIVKELEKEREDDD</sequence>
<dbReference type="InterPro" id="IPR003395">
    <property type="entry name" value="RecF/RecN/SMC_N"/>
</dbReference>
<feature type="coiled-coil region" evidence="10">
    <location>
        <begin position="453"/>
        <end position="487"/>
    </location>
</feature>
<evidence type="ECO:0000256" key="9">
    <source>
        <dbReference type="ARBA" id="ARBA00023242"/>
    </source>
</evidence>
<dbReference type="SUPFAM" id="SSF52540">
    <property type="entry name" value="P-loop containing nucleoside triphosphate hydrolases"/>
    <property type="match status" value="2"/>
</dbReference>
<dbReference type="InterPro" id="IPR027417">
    <property type="entry name" value="P-loop_NTPase"/>
</dbReference>
<feature type="coiled-coil region" evidence="10">
    <location>
        <begin position="303"/>
        <end position="330"/>
    </location>
</feature>
<feature type="domain" description="RecF/RecN/SMC N-terminal" evidence="11">
    <location>
        <begin position="93"/>
        <end position="1069"/>
    </location>
</feature>
<dbReference type="GO" id="GO:0005524">
    <property type="term" value="F:ATP binding"/>
    <property type="evidence" value="ECO:0007669"/>
    <property type="project" value="UniProtKB-KW"/>
</dbReference>
<dbReference type="Pfam" id="PF02463">
    <property type="entry name" value="SMC_N"/>
    <property type="match status" value="1"/>
</dbReference>
<evidence type="ECO:0000256" key="5">
    <source>
        <dbReference type="ARBA" id="ARBA00022454"/>
    </source>
</evidence>
<evidence type="ECO:0000259" key="11">
    <source>
        <dbReference type="Pfam" id="PF02463"/>
    </source>
</evidence>